<proteinExistence type="inferred from homology"/>
<evidence type="ECO:0000256" key="7">
    <source>
        <dbReference type="ARBA" id="ARBA00023010"/>
    </source>
</evidence>
<evidence type="ECO:0000313" key="12">
    <source>
        <dbReference type="Proteomes" id="UP000697330"/>
    </source>
</evidence>
<dbReference type="EMBL" id="DYWQ01000112">
    <property type="protein sequence ID" value="HJF45617.1"/>
    <property type="molecule type" value="Genomic_DNA"/>
</dbReference>
<dbReference type="NCBIfam" id="TIGR00964">
    <property type="entry name" value="secE_bact"/>
    <property type="match status" value="1"/>
</dbReference>
<dbReference type="GO" id="GO:0005886">
    <property type="term" value="C:plasma membrane"/>
    <property type="evidence" value="ECO:0007669"/>
    <property type="project" value="UniProtKB-SubCell"/>
</dbReference>
<comment type="function">
    <text evidence="9">Essential subunit of the Sec protein translocation channel SecYEG. Clamps together the 2 halves of SecY. May contact the channel plug during translocation.</text>
</comment>
<comment type="caution">
    <text evidence="11">The sequence shown here is derived from an EMBL/GenBank/DDBJ whole genome shotgun (WGS) entry which is preliminary data.</text>
</comment>
<dbReference type="GO" id="GO:0006605">
    <property type="term" value="P:protein targeting"/>
    <property type="evidence" value="ECO:0007669"/>
    <property type="project" value="UniProtKB-UniRule"/>
</dbReference>
<accession>A0A921GF30</accession>
<evidence type="ECO:0000256" key="4">
    <source>
        <dbReference type="ARBA" id="ARBA00022692"/>
    </source>
</evidence>
<evidence type="ECO:0000256" key="2">
    <source>
        <dbReference type="ARBA" id="ARBA00022448"/>
    </source>
</evidence>
<comment type="subcellular location">
    <subcellularLocation>
        <location evidence="9">Cell membrane</location>
        <topology evidence="9">Single-pass membrane protein</topology>
    </subcellularLocation>
    <subcellularLocation>
        <location evidence="1">Membrane</location>
    </subcellularLocation>
</comment>
<feature type="compositionally biased region" description="Low complexity" evidence="10">
    <location>
        <begin position="23"/>
        <end position="36"/>
    </location>
</feature>
<protein>
    <recommendedName>
        <fullName evidence="9">Protein translocase subunit SecE</fullName>
    </recommendedName>
</protein>
<dbReference type="PANTHER" id="PTHR33910">
    <property type="entry name" value="PROTEIN TRANSLOCASE SUBUNIT SECE"/>
    <property type="match status" value="1"/>
</dbReference>
<gene>
    <name evidence="9 11" type="primary">secE</name>
    <name evidence="11" type="ORF">K8U72_07575</name>
</gene>
<dbReference type="HAMAP" id="MF_00422">
    <property type="entry name" value="SecE"/>
    <property type="match status" value="1"/>
</dbReference>
<keyword evidence="2 9" id="KW-0813">Transport</keyword>
<dbReference type="GO" id="GO:0009306">
    <property type="term" value="P:protein secretion"/>
    <property type="evidence" value="ECO:0007669"/>
    <property type="project" value="UniProtKB-UniRule"/>
</dbReference>
<feature type="compositionally biased region" description="Basic and acidic residues" evidence="10">
    <location>
        <begin position="46"/>
        <end position="64"/>
    </location>
</feature>
<evidence type="ECO:0000256" key="1">
    <source>
        <dbReference type="ARBA" id="ARBA00004370"/>
    </source>
</evidence>
<dbReference type="InterPro" id="IPR001901">
    <property type="entry name" value="Translocase_SecE/Sec61-g"/>
</dbReference>
<evidence type="ECO:0000256" key="3">
    <source>
        <dbReference type="ARBA" id="ARBA00022475"/>
    </source>
</evidence>
<keyword evidence="6 9" id="KW-1133">Transmembrane helix</keyword>
<keyword evidence="4 9" id="KW-0812">Transmembrane</keyword>
<keyword evidence="5 9" id="KW-0653">Protein transport</keyword>
<dbReference type="PANTHER" id="PTHR33910:SF1">
    <property type="entry name" value="PROTEIN TRANSLOCASE SUBUNIT SECE"/>
    <property type="match status" value="1"/>
</dbReference>
<dbReference type="PRINTS" id="PR01650">
    <property type="entry name" value="SECETRNLCASE"/>
</dbReference>
<evidence type="ECO:0000313" key="11">
    <source>
        <dbReference type="EMBL" id="HJF45617.1"/>
    </source>
</evidence>
<dbReference type="GO" id="GO:0065002">
    <property type="term" value="P:intracellular protein transmembrane transport"/>
    <property type="evidence" value="ECO:0007669"/>
    <property type="project" value="UniProtKB-UniRule"/>
</dbReference>
<sequence length="129" mass="14140">MANKDRNKRSVRKARAEERARVEAAQAASAQGSAGSDGKKPAKGVVKAEKKPAKKDETKSDKKPGPFRRLRNYLGDVRSEMRRVVWPSRDELMSYSVAIIAMLIVFGIVIWLVDSGIVAALIGFTGLRG</sequence>
<dbReference type="AlphaFoldDB" id="A0A921GF30"/>
<comment type="similarity">
    <text evidence="9">Belongs to the SecE/SEC61-gamma family.</text>
</comment>
<keyword evidence="8 9" id="KW-0472">Membrane</keyword>
<reference evidence="11" key="1">
    <citation type="journal article" date="2021" name="PeerJ">
        <title>Extensive microbial diversity within the chicken gut microbiome revealed by metagenomics and culture.</title>
        <authorList>
            <person name="Gilroy R."/>
            <person name="Ravi A."/>
            <person name="Getino M."/>
            <person name="Pursley I."/>
            <person name="Horton D.L."/>
            <person name="Alikhan N.F."/>
            <person name="Baker D."/>
            <person name="Gharbi K."/>
            <person name="Hall N."/>
            <person name="Watson M."/>
            <person name="Adriaenssens E.M."/>
            <person name="Foster-Nyarko E."/>
            <person name="Jarju S."/>
            <person name="Secka A."/>
            <person name="Antonio M."/>
            <person name="Oren A."/>
            <person name="Chaudhuri R.R."/>
            <person name="La Ragione R."/>
            <person name="Hildebrand F."/>
            <person name="Pallen M.J."/>
        </authorList>
    </citation>
    <scope>NUCLEOTIDE SEQUENCE</scope>
    <source>
        <strain evidence="11">CHK124-7917</strain>
    </source>
</reference>
<dbReference type="RefSeq" id="WP_274959347.1">
    <property type="nucleotide sequence ID" value="NZ_CAUWLO010000001.1"/>
</dbReference>
<organism evidence="11 12">
    <name type="scientific">Thermophilibacter provencensis</name>
    <dbReference type="NCBI Taxonomy" id="1852386"/>
    <lineage>
        <taxon>Bacteria</taxon>
        <taxon>Bacillati</taxon>
        <taxon>Actinomycetota</taxon>
        <taxon>Coriobacteriia</taxon>
        <taxon>Coriobacteriales</taxon>
        <taxon>Atopobiaceae</taxon>
        <taxon>Thermophilibacter</taxon>
    </lineage>
</organism>
<dbReference type="InterPro" id="IPR005807">
    <property type="entry name" value="SecE_bac"/>
</dbReference>
<dbReference type="Gene3D" id="1.20.5.1030">
    <property type="entry name" value="Preprotein translocase secy subunit"/>
    <property type="match status" value="1"/>
</dbReference>
<dbReference type="GO" id="GO:0008320">
    <property type="term" value="F:protein transmembrane transporter activity"/>
    <property type="evidence" value="ECO:0007669"/>
    <property type="project" value="UniProtKB-UniRule"/>
</dbReference>
<feature type="transmembrane region" description="Helical" evidence="9">
    <location>
        <begin position="92"/>
        <end position="113"/>
    </location>
</feature>
<dbReference type="Proteomes" id="UP000697330">
    <property type="component" value="Unassembled WGS sequence"/>
</dbReference>
<dbReference type="PROSITE" id="PS01067">
    <property type="entry name" value="SECE_SEC61G"/>
    <property type="match status" value="1"/>
</dbReference>
<feature type="compositionally biased region" description="Basic residues" evidence="10">
    <location>
        <begin position="1"/>
        <end position="13"/>
    </location>
</feature>
<dbReference type="GO" id="GO:0043952">
    <property type="term" value="P:protein transport by the Sec complex"/>
    <property type="evidence" value="ECO:0007669"/>
    <property type="project" value="UniProtKB-UniRule"/>
</dbReference>
<evidence type="ECO:0000256" key="9">
    <source>
        <dbReference type="HAMAP-Rule" id="MF_00422"/>
    </source>
</evidence>
<dbReference type="Pfam" id="PF00584">
    <property type="entry name" value="SecE"/>
    <property type="match status" value="1"/>
</dbReference>
<reference evidence="11" key="2">
    <citation type="submission" date="2021-09" db="EMBL/GenBank/DDBJ databases">
        <authorList>
            <person name="Gilroy R."/>
        </authorList>
    </citation>
    <scope>NUCLEOTIDE SEQUENCE</scope>
    <source>
        <strain evidence="11">CHK124-7917</strain>
    </source>
</reference>
<evidence type="ECO:0000256" key="6">
    <source>
        <dbReference type="ARBA" id="ARBA00022989"/>
    </source>
</evidence>
<feature type="region of interest" description="Disordered" evidence="10">
    <location>
        <begin position="1"/>
        <end position="68"/>
    </location>
</feature>
<evidence type="ECO:0000256" key="5">
    <source>
        <dbReference type="ARBA" id="ARBA00022927"/>
    </source>
</evidence>
<keyword evidence="3 9" id="KW-1003">Cell membrane</keyword>
<evidence type="ECO:0000256" key="8">
    <source>
        <dbReference type="ARBA" id="ARBA00023136"/>
    </source>
</evidence>
<dbReference type="InterPro" id="IPR038379">
    <property type="entry name" value="SecE_sf"/>
</dbReference>
<comment type="subunit">
    <text evidence="9">Component of the Sec protein translocase complex. Heterotrimer consisting of SecY, SecE and SecG subunits. The heterotrimers can form oligomers, although 1 heterotrimer is thought to be able to translocate proteins. Interacts with the ribosome. Interacts with SecDF, and other proteins may be involved. Interacts with SecA.</text>
</comment>
<name>A0A921GF30_9ACTN</name>
<keyword evidence="7 9" id="KW-0811">Translocation</keyword>
<evidence type="ECO:0000256" key="10">
    <source>
        <dbReference type="SAM" id="MobiDB-lite"/>
    </source>
</evidence>